<dbReference type="AlphaFoldDB" id="A0A813Z4I6"/>
<protein>
    <submittedName>
        <fullName evidence="1">Uncharacterized protein</fullName>
    </submittedName>
</protein>
<gene>
    <name evidence="2" type="ORF">JXQ802_LOCUS22256</name>
    <name evidence="1" type="ORF">PYM288_LOCUS9112</name>
</gene>
<dbReference type="Proteomes" id="UP000663854">
    <property type="component" value="Unassembled WGS sequence"/>
</dbReference>
<name>A0A813Z4I6_9BILA</name>
<comment type="caution">
    <text evidence="1">The sequence shown here is derived from an EMBL/GenBank/DDBJ whole genome shotgun (WGS) entry which is preliminary data.</text>
</comment>
<keyword evidence="4" id="KW-1185">Reference proteome</keyword>
<evidence type="ECO:0000313" key="4">
    <source>
        <dbReference type="Proteomes" id="UP000663870"/>
    </source>
</evidence>
<evidence type="ECO:0000313" key="3">
    <source>
        <dbReference type="Proteomes" id="UP000663854"/>
    </source>
</evidence>
<dbReference type="EMBL" id="CAJNOL010000672">
    <property type="protein sequence ID" value="CAF1160911.1"/>
    <property type="molecule type" value="Genomic_DNA"/>
</dbReference>
<proteinExistence type="predicted"/>
<accession>A0A813Z4I6</accession>
<dbReference type="EMBL" id="CAJNOH010000128">
    <property type="protein sequence ID" value="CAF0892841.1"/>
    <property type="molecule type" value="Genomic_DNA"/>
</dbReference>
<evidence type="ECO:0000313" key="2">
    <source>
        <dbReference type="EMBL" id="CAF1160911.1"/>
    </source>
</evidence>
<evidence type="ECO:0000313" key="1">
    <source>
        <dbReference type="EMBL" id="CAF0892841.1"/>
    </source>
</evidence>
<reference evidence="1" key="1">
    <citation type="submission" date="2021-02" db="EMBL/GenBank/DDBJ databases">
        <authorList>
            <person name="Nowell W R."/>
        </authorList>
    </citation>
    <scope>NUCLEOTIDE SEQUENCE</scope>
</reference>
<sequence length="294" mass="33162">MTTTLSSESANWILPSVPTTLISTIPNYEESLPIRVNHDGIQNYIKNRGTLNLTKWAIEGKKMSTEHDSFPVPPPKVFGSDAMRNYTQSRGSAPNLIYGNLDPPNPHHHFRVKREGRANYDRNHHTHMKTLLESYGKLPVPAQPMPHIKGEMASNLFYTHQKGYMGQIINNYGNLPLSPKPVPHVKGDAAEMNLQNSYGHSHILEHNIHNRPPSVEPHVKGIQAHLNYDMGRGRLVDKLFHEYGKLPRSARTAPKVKFDGVQNFNQAQGIAMRKTISQCPPSNRHLERSQSVLS</sequence>
<dbReference type="Proteomes" id="UP000663870">
    <property type="component" value="Unassembled WGS sequence"/>
</dbReference>
<organism evidence="1 3">
    <name type="scientific">Rotaria sordida</name>
    <dbReference type="NCBI Taxonomy" id="392033"/>
    <lineage>
        <taxon>Eukaryota</taxon>
        <taxon>Metazoa</taxon>
        <taxon>Spiralia</taxon>
        <taxon>Gnathifera</taxon>
        <taxon>Rotifera</taxon>
        <taxon>Eurotatoria</taxon>
        <taxon>Bdelloidea</taxon>
        <taxon>Philodinida</taxon>
        <taxon>Philodinidae</taxon>
        <taxon>Rotaria</taxon>
    </lineage>
</organism>